<dbReference type="SUPFAM" id="SSF51735">
    <property type="entry name" value="NAD(P)-binding Rossmann-fold domains"/>
    <property type="match status" value="1"/>
</dbReference>
<dbReference type="InterPro" id="IPR050463">
    <property type="entry name" value="Gfo/Idh/MocA_oxidrdct_glycsds"/>
</dbReference>
<protein>
    <recommendedName>
        <fullName evidence="2">Gfo/Idh/MocA-like oxidoreductase N-terminal domain-containing protein</fullName>
    </recommendedName>
</protein>
<dbReference type="InterPro" id="IPR000683">
    <property type="entry name" value="Gfo/Idh/MocA-like_OxRdtase_N"/>
</dbReference>
<dbReference type="Gene3D" id="3.30.360.10">
    <property type="entry name" value="Dihydrodipicolinate Reductase, domain 2"/>
    <property type="match status" value="1"/>
</dbReference>
<dbReference type="Pfam" id="PF01408">
    <property type="entry name" value="GFO_IDH_MocA"/>
    <property type="match status" value="1"/>
</dbReference>
<reference evidence="3" key="1">
    <citation type="submission" date="2018-05" db="EMBL/GenBank/DDBJ databases">
        <authorList>
            <person name="Lanie J.A."/>
            <person name="Ng W.-L."/>
            <person name="Kazmierczak K.M."/>
            <person name="Andrzejewski T.M."/>
            <person name="Davidsen T.M."/>
            <person name="Wayne K.J."/>
            <person name="Tettelin H."/>
            <person name="Glass J.I."/>
            <person name="Rusch D."/>
            <person name="Podicherti R."/>
            <person name="Tsui H.-C.T."/>
            <person name="Winkler M.E."/>
        </authorList>
    </citation>
    <scope>NUCLEOTIDE SEQUENCE</scope>
</reference>
<gene>
    <name evidence="3" type="ORF">METZ01_LOCUS300188</name>
</gene>
<sequence length="185" mass="20601">MIMKQLNIGVIGLGEIGQVHCEMLSRIERARLVCVADIDESVSSKTAKKYKATSYTNYEDMLLHNDLEAVVVAVPDHLHKAPCLSVIAAGKHVLVEKPIAMTLEESETIIQAADKAQVKLMVGFTLRFFPQYAHAKQTVSENGLGDLVSIFARRTNLMTQPDRINGRTGVMFFLGVHDFDAMRWI</sequence>
<dbReference type="AlphaFoldDB" id="A0A382MEG8"/>
<feature type="domain" description="Gfo/Idh/MocA-like oxidoreductase N-terminal" evidence="2">
    <location>
        <begin position="6"/>
        <end position="124"/>
    </location>
</feature>
<organism evidence="3">
    <name type="scientific">marine metagenome</name>
    <dbReference type="NCBI Taxonomy" id="408172"/>
    <lineage>
        <taxon>unclassified sequences</taxon>
        <taxon>metagenomes</taxon>
        <taxon>ecological metagenomes</taxon>
    </lineage>
</organism>
<dbReference type="GO" id="GO:0016491">
    <property type="term" value="F:oxidoreductase activity"/>
    <property type="evidence" value="ECO:0007669"/>
    <property type="project" value="UniProtKB-KW"/>
</dbReference>
<evidence type="ECO:0000259" key="2">
    <source>
        <dbReference type="Pfam" id="PF01408"/>
    </source>
</evidence>
<dbReference type="GO" id="GO:0000166">
    <property type="term" value="F:nucleotide binding"/>
    <property type="evidence" value="ECO:0007669"/>
    <property type="project" value="InterPro"/>
</dbReference>
<accession>A0A382MEG8</accession>
<feature type="non-terminal residue" evidence="3">
    <location>
        <position position="185"/>
    </location>
</feature>
<evidence type="ECO:0000313" key="3">
    <source>
        <dbReference type="EMBL" id="SVC47334.1"/>
    </source>
</evidence>
<proteinExistence type="predicted"/>
<name>A0A382MEG8_9ZZZZ</name>
<keyword evidence="1" id="KW-0560">Oxidoreductase</keyword>
<evidence type="ECO:0000256" key="1">
    <source>
        <dbReference type="ARBA" id="ARBA00023002"/>
    </source>
</evidence>
<dbReference type="EMBL" id="UINC01093151">
    <property type="protein sequence ID" value="SVC47334.1"/>
    <property type="molecule type" value="Genomic_DNA"/>
</dbReference>
<dbReference type="PANTHER" id="PTHR43818">
    <property type="entry name" value="BCDNA.GH03377"/>
    <property type="match status" value="1"/>
</dbReference>
<dbReference type="PANTHER" id="PTHR43818:SF11">
    <property type="entry name" value="BCDNA.GH03377"/>
    <property type="match status" value="1"/>
</dbReference>
<dbReference type="InterPro" id="IPR036291">
    <property type="entry name" value="NAD(P)-bd_dom_sf"/>
</dbReference>
<dbReference type="Gene3D" id="3.40.50.720">
    <property type="entry name" value="NAD(P)-binding Rossmann-like Domain"/>
    <property type="match status" value="1"/>
</dbReference>